<dbReference type="InterPro" id="IPR018537">
    <property type="entry name" value="Peptidoglycan-bd_3"/>
</dbReference>
<organism evidence="3">
    <name type="scientific">uncultured Caudovirales phage</name>
    <dbReference type="NCBI Taxonomy" id="2100421"/>
    <lineage>
        <taxon>Viruses</taxon>
        <taxon>Duplodnaviria</taxon>
        <taxon>Heunggongvirae</taxon>
        <taxon>Uroviricota</taxon>
        <taxon>Caudoviricetes</taxon>
        <taxon>Peduoviridae</taxon>
        <taxon>Maltschvirus</taxon>
        <taxon>Maltschvirus maltsch</taxon>
    </lineage>
</organism>
<evidence type="ECO:0000259" key="1">
    <source>
        <dbReference type="Pfam" id="PF05838"/>
    </source>
</evidence>
<dbReference type="InterPro" id="IPR008565">
    <property type="entry name" value="TtsA-like_GH18_dom"/>
</dbReference>
<dbReference type="SUPFAM" id="SSF53955">
    <property type="entry name" value="Lysozyme-like"/>
    <property type="match status" value="1"/>
</dbReference>
<dbReference type="Pfam" id="PF05838">
    <property type="entry name" value="Glyco_hydro_108"/>
    <property type="match status" value="1"/>
</dbReference>
<dbReference type="Gene3D" id="1.20.141.10">
    <property type="entry name" value="Chitosanase, subunit A, domain 1"/>
    <property type="match status" value="1"/>
</dbReference>
<feature type="domain" description="TtsA-like Glycoside hydrolase family 108" evidence="1">
    <location>
        <begin position="11"/>
        <end position="95"/>
    </location>
</feature>
<accession>A0A6J5S484</accession>
<dbReference type="EMBL" id="LR797308">
    <property type="protein sequence ID" value="CAB4201933.1"/>
    <property type="molecule type" value="Genomic_DNA"/>
</dbReference>
<proteinExistence type="predicted"/>
<dbReference type="CDD" id="cd13926">
    <property type="entry name" value="N-acetylmuramidase_GH108"/>
    <property type="match status" value="1"/>
</dbReference>
<dbReference type="Pfam" id="PF09374">
    <property type="entry name" value="PG_binding_3"/>
    <property type="match status" value="1"/>
</dbReference>
<evidence type="ECO:0000313" key="3">
    <source>
        <dbReference type="EMBL" id="CAB4201933.1"/>
    </source>
</evidence>
<protein>
    <submittedName>
        <fullName evidence="3">ZliS Lysozyme family protein</fullName>
    </submittedName>
</protein>
<evidence type="ECO:0000259" key="2">
    <source>
        <dbReference type="Pfam" id="PF09374"/>
    </source>
</evidence>
<reference evidence="3" key="1">
    <citation type="submission" date="2020-05" db="EMBL/GenBank/DDBJ databases">
        <authorList>
            <person name="Chiriac C."/>
            <person name="Salcher M."/>
            <person name="Ghai R."/>
            <person name="Kavagutti S V."/>
        </authorList>
    </citation>
    <scope>NUCLEOTIDE SEQUENCE</scope>
</reference>
<name>A0A6J5S484_9CAUD</name>
<gene>
    <name evidence="3" type="ORF">UFOVP1361_4</name>
</gene>
<feature type="domain" description="Peptidoglycan binding" evidence="2">
    <location>
        <begin position="99"/>
        <end position="159"/>
    </location>
</feature>
<dbReference type="InterPro" id="IPR023346">
    <property type="entry name" value="Lysozyme-like_dom_sf"/>
</dbReference>
<sequence length="180" mass="20613">MKDNFDTCFDLLMITEGGYSNHKDDPGGKTKYGITEKTWIDYNKKLLSGSELHISRISKDMAKKVYKKDYWLKSSCDSLPLGIDYCVFDAAVNSGVAQASKWLQRCLRVHDDGIIGKDTLKAVQYCLPSDMIREFCTMRFTFLKTLKAYETFGNGWKNRINSVEKDSLSMAKWKISTQNI</sequence>